<dbReference type="AlphaFoldDB" id="A0A4D7CPU3"/>
<accession>A0A4D7CPU3</accession>
<dbReference type="Proteomes" id="UP000298615">
    <property type="component" value="Chromosome"/>
</dbReference>
<evidence type="ECO:0000256" key="4">
    <source>
        <dbReference type="ARBA" id="ARBA00022692"/>
    </source>
</evidence>
<dbReference type="PANTHER" id="PTHR30561">
    <property type="entry name" value="SMR FAMILY PROTON-DEPENDENT DRUG EFFLUX TRANSPORTER SUGE"/>
    <property type="match status" value="1"/>
</dbReference>
<keyword evidence="2" id="KW-0813">Transport</keyword>
<keyword evidence="9" id="KW-1185">Reference proteome</keyword>
<dbReference type="InterPro" id="IPR045324">
    <property type="entry name" value="Small_multidrug_res"/>
</dbReference>
<evidence type="ECO:0000256" key="3">
    <source>
        <dbReference type="ARBA" id="ARBA00022475"/>
    </source>
</evidence>
<keyword evidence="3" id="KW-1003">Cell membrane</keyword>
<evidence type="ECO:0000256" key="2">
    <source>
        <dbReference type="ARBA" id="ARBA00022448"/>
    </source>
</evidence>
<keyword evidence="4 7" id="KW-0812">Transmembrane</keyword>
<organism evidence="8 9">
    <name type="scientific">Vagococcus zengguangii</name>
    <dbReference type="NCBI Taxonomy" id="2571750"/>
    <lineage>
        <taxon>Bacteria</taxon>
        <taxon>Bacillati</taxon>
        <taxon>Bacillota</taxon>
        <taxon>Bacilli</taxon>
        <taxon>Lactobacillales</taxon>
        <taxon>Enterococcaceae</taxon>
        <taxon>Vagococcus</taxon>
    </lineage>
</organism>
<dbReference type="SUPFAM" id="SSF103481">
    <property type="entry name" value="Multidrug resistance efflux transporter EmrE"/>
    <property type="match status" value="1"/>
</dbReference>
<dbReference type="InterPro" id="IPR000390">
    <property type="entry name" value="Small_drug/metabolite_transptr"/>
</dbReference>
<evidence type="ECO:0000256" key="1">
    <source>
        <dbReference type="ARBA" id="ARBA00004651"/>
    </source>
</evidence>
<evidence type="ECO:0000313" key="8">
    <source>
        <dbReference type="EMBL" id="QCI86079.1"/>
    </source>
</evidence>
<dbReference type="Pfam" id="PF00893">
    <property type="entry name" value="Multi_Drug_Res"/>
    <property type="match status" value="1"/>
</dbReference>
<name>A0A4D7CPU3_9ENTE</name>
<dbReference type="GO" id="GO:0005886">
    <property type="term" value="C:plasma membrane"/>
    <property type="evidence" value="ECO:0007669"/>
    <property type="project" value="UniProtKB-SubCell"/>
</dbReference>
<keyword evidence="6" id="KW-0472">Membrane</keyword>
<keyword evidence="5" id="KW-1133">Transmembrane helix</keyword>
<dbReference type="KEGG" id="vao:FA707_03500"/>
<evidence type="ECO:0000313" key="9">
    <source>
        <dbReference type="Proteomes" id="UP000298615"/>
    </source>
</evidence>
<evidence type="ECO:0000256" key="5">
    <source>
        <dbReference type="ARBA" id="ARBA00022989"/>
    </source>
</evidence>
<evidence type="ECO:0000256" key="6">
    <source>
        <dbReference type="ARBA" id="ARBA00023136"/>
    </source>
</evidence>
<comment type="similarity">
    <text evidence="7">Belongs to the drug/metabolite transporter (DMT) superfamily. Small multidrug resistance (SMR) (TC 2.A.7.1) family.</text>
</comment>
<dbReference type="OrthoDB" id="2168659at2"/>
<reference evidence="8 9" key="1">
    <citation type="submission" date="2019-04" db="EMBL/GenBank/DDBJ databases">
        <title>Vagococcus sp. nov., isolated from faeces of yaks (Bos grunniens).</title>
        <authorList>
            <person name="Ge Y."/>
        </authorList>
    </citation>
    <scope>NUCLEOTIDE SEQUENCE [LARGE SCALE GENOMIC DNA]</scope>
    <source>
        <strain evidence="8 9">MN-17</strain>
    </source>
</reference>
<dbReference type="EMBL" id="CP039712">
    <property type="protein sequence ID" value="QCI86079.1"/>
    <property type="molecule type" value="Genomic_DNA"/>
</dbReference>
<dbReference type="FunFam" id="1.10.3730.20:FF:000001">
    <property type="entry name" value="Quaternary ammonium compound resistance transporter SugE"/>
    <property type="match status" value="1"/>
</dbReference>
<evidence type="ECO:0000256" key="7">
    <source>
        <dbReference type="RuleBase" id="RU003942"/>
    </source>
</evidence>
<gene>
    <name evidence="8" type="ORF">FA707_03500</name>
</gene>
<proteinExistence type="inferred from homology"/>
<sequence length="110" mass="11962">MNKNWLMIIIAGIVEVGWVIGLKHSSNLWEYLLTLLAIFFSFYFLIKASQELAVGTAYAVFVGIGTTGTILMDTLLFGSTLSIVKVLLIMTLLAGVMGLKLLSDHSEGGH</sequence>
<dbReference type="PANTHER" id="PTHR30561:SF7">
    <property type="entry name" value="GUANIDINIUM EFFLUX SYSTEM SUBUNIT GDNC-RELATED"/>
    <property type="match status" value="1"/>
</dbReference>
<comment type="subcellular location">
    <subcellularLocation>
        <location evidence="1 7">Cell membrane</location>
        <topology evidence="1 7">Multi-pass membrane protein</topology>
    </subcellularLocation>
</comment>
<protein>
    <submittedName>
        <fullName evidence="8">Multidrug efflux SMR transporter</fullName>
    </submittedName>
</protein>
<dbReference type="InterPro" id="IPR037185">
    <property type="entry name" value="EmrE-like"/>
</dbReference>
<dbReference type="GO" id="GO:0022857">
    <property type="term" value="F:transmembrane transporter activity"/>
    <property type="evidence" value="ECO:0007669"/>
    <property type="project" value="InterPro"/>
</dbReference>
<dbReference type="Gene3D" id="1.10.3730.20">
    <property type="match status" value="1"/>
</dbReference>